<feature type="domain" description="Core-binding (CB)" evidence="4">
    <location>
        <begin position="6"/>
        <end position="102"/>
    </location>
</feature>
<dbReference type="Proteomes" id="UP000033111">
    <property type="component" value="Chromosome"/>
</dbReference>
<dbReference type="OrthoDB" id="142712at2157"/>
<accession>A0A0E3L855</accession>
<sequence>MKYAELKEDKYIKAWLSGIGAKTNTREIYTDSIRAYTDFLEKTPETIILESEDDIKNGLLMRERKISSELTKFREKLEESGSAPMSIKGRLSGIRSFYRFYNIQLPVLPRSTTTARPLLKHRDIPNKKGIRDILNVADQLERAIVLTGVSSGLLVNEISNLKAQDFLDGYDPETQITTLHLIRAKVGYEFYTFLSPECSRAILDYIQWRNRTSDTKDLPRQEHLQKQKVEYDSRCKAIGYLFIGRYIPKAYLQTKDEDLRQLSTKAIQKIYCELNERASKANPTGE</sequence>
<dbReference type="PATRIC" id="fig|1434120.4.peg.1542"/>
<gene>
    <name evidence="5" type="ORF">MSSIT_1212</name>
</gene>
<dbReference type="EMBL" id="CP009506">
    <property type="protein sequence ID" value="AKB27931.1"/>
    <property type="molecule type" value="Genomic_DNA"/>
</dbReference>
<dbReference type="SUPFAM" id="SSF56349">
    <property type="entry name" value="DNA breaking-rejoining enzymes"/>
    <property type="match status" value="1"/>
</dbReference>
<dbReference type="GO" id="GO:0003677">
    <property type="term" value="F:DNA binding"/>
    <property type="evidence" value="ECO:0007669"/>
    <property type="project" value="UniProtKB-UniRule"/>
</dbReference>
<evidence type="ECO:0000259" key="4">
    <source>
        <dbReference type="PROSITE" id="PS51900"/>
    </source>
</evidence>
<dbReference type="HOGENOM" id="CLU_041884_0_0_2"/>
<dbReference type="InterPro" id="IPR010998">
    <property type="entry name" value="Integrase_recombinase_N"/>
</dbReference>
<dbReference type="GO" id="GO:0015074">
    <property type="term" value="P:DNA integration"/>
    <property type="evidence" value="ECO:0007669"/>
    <property type="project" value="InterPro"/>
</dbReference>
<dbReference type="AlphaFoldDB" id="A0A0E3L855"/>
<evidence type="ECO:0000313" key="5">
    <source>
        <dbReference type="EMBL" id="AKB27931.1"/>
    </source>
</evidence>
<evidence type="ECO:0000256" key="1">
    <source>
        <dbReference type="ARBA" id="ARBA00023125"/>
    </source>
</evidence>
<dbReference type="InterPro" id="IPR013762">
    <property type="entry name" value="Integrase-like_cat_sf"/>
</dbReference>
<reference evidence="5 6" key="1">
    <citation type="submission" date="2014-07" db="EMBL/GenBank/DDBJ databases">
        <title>Methanogenic archaea and the global carbon cycle.</title>
        <authorList>
            <person name="Henriksen J.R."/>
            <person name="Luke J."/>
            <person name="Reinhart S."/>
            <person name="Benedict M.N."/>
            <person name="Youngblut N.D."/>
            <person name="Metcalf M.E."/>
            <person name="Whitaker R.J."/>
            <person name="Metcalf W.W."/>
        </authorList>
    </citation>
    <scope>NUCLEOTIDE SEQUENCE [LARGE SCALE GENOMIC DNA]</scope>
    <source>
        <strain evidence="5 6">T4/M</strain>
    </source>
</reference>
<evidence type="ECO:0000313" key="6">
    <source>
        <dbReference type="Proteomes" id="UP000033111"/>
    </source>
</evidence>
<protein>
    <recommendedName>
        <fullName evidence="4">Core-binding (CB) domain-containing protein</fullName>
    </recommendedName>
</protein>
<evidence type="ECO:0000256" key="3">
    <source>
        <dbReference type="PROSITE-ProRule" id="PRU01248"/>
    </source>
</evidence>
<dbReference type="GO" id="GO:0006310">
    <property type="term" value="P:DNA recombination"/>
    <property type="evidence" value="ECO:0007669"/>
    <property type="project" value="UniProtKB-KW"/>
</dbReference>
<keyword evidence="2" id="KW-0233">DNA recombination</keyword>
<name>A0A0E3L855_9EURY</name>
<dbReference type="KEGG" id="msw:MSSIT_1212"/>
<dbReference type="PROSITE" id="PS51900">
    <property type="entry name" value="CB"/>
    <property type="match status" value="1"/>
</dbReference>
<dbReference type="GeneID" id="24860011"/>
<evidence type="ECO:0000256" key="2">
    <source>
        <dbReference type="ARBA" id="ARBA00023172"/>
    </source>
</evidence>
<proteinExistence type="predicted"/>
<keyword evidence="6" id="KW-1185">Reference proteome</keyword>
<dbReference type="Gene3D" id="1.10.443.10">
    <property type="entry name" value="Intergrase catalytic core"/>
    <property type="match status" value="1"/>
</dbReference>
<dbReference type="RefSeq" id="WP_048170938.1">
    <property type="nucleotide sequence ID" value="NZ_CP009506.1"/>
</dbReference>
<dbReference type="InterPro" id="IPR044068">
    <property type="entry name" value="CB"/>
</dbReference>
<dbReference type="Gene3D" id="1.10.150.130">
    <property type="match status" value="1"/>
</dbReference>
<keyword evidence="1 3" id="KW-0238">DNA-binding</keyword>
<organism evidence="5 6">
    <name type="scientific">Methanosarcina siciliae T4/M</name>
    <dbReference type="NCBI Taxonomy" id="1434120"/>
    <lineage>
        <taxon>Archaea</taxon>
        <taxon>Methanobacteriati</taxon>
        <taxon>Methanobacteriota</taxon>
        <taxon>Stenosarchaea group</taxon>
        <taxon>Methanomicrobia</taxon>
        <taxon>Methanosarcinales</taxon>
        <taxon>Methanosarcinaceae</taxon>
        <taxon>Methanosarcina</taxon>
    </lineage>
</organism>
<dbReference type="InterPro" id="IPR011010">
    <property type="entry name" value="DNA_brk_join_enz"/>
</dbReference>